<dbReference type="AlphaFoldDB" id="A0A518H4E5"/>
<keyword evidence="3" id="KW-1185">Reference proteome</keyword>
<dbReference type="Proteomes" id="UP000317835">
    <property type="component" value="Chromosome"/>
</dbReference>
<sequence>MNSAPRSRRTTLNRLALLGLTVVLGIGSRRFGDSFPGFVATYAGDTLWATAAFLGLGLFLPRASTRNVAALALLVSVMVEVGQLFHAPWLDTIRRTTLGGLALGHGFLWSDLACYVVGVGLGAGIEAIWRLQAYSSKGISRV</sequence>
<evidence type="ECO:0000313" key="2">
    <source>
        <dbReference type="EMBL" id="QDV35715.1"/>
    </source>
</evidence>
<keyword evidence="1" id="KW-1133">Transmembrane helix</keyword>
<keyword evidence="1" id="KW-0472">Membrane</keyword>
<dbReference type="KEGG" id="tpla:ElP_36200"/>
<dbReference type="InterPro" id="IPR021257">
    <property type="entry name" value="DUF2809"/>
</dbReference>
<evidence type="ECO:0000313" key="3">
    <source>
        <dbReference type="Proteomes" id="UP000317835"/>
    </source>
</evidence>
<keyword evidence="1" id="KW-0812">Transmembrane</keyword>
<feature type="transmembrane region" description="Helical" evidence="1">
    <location>
        <begin position="68"/>
        <end position="87"/>
    </location>
</feature>
<dbReference type="Pfam" id="PF10990">
    <property type="entry name" value="DUF2809"/>
    <property type="match status" value="1"/>
</dbReference>
<protein>
    <recommendedName>
        <fullName evidence="4">DUF2809 domain-containing protein</fullName>
    </recommendedName>
</protein>
<organism evidence="2 3">
    <name type="scientific">Tautonia plasticadhaerens</name>
    <dbReference type="NCBI Taxonomy" id="2527974"/>
    <lineage>
        <taxon>Bacteria</taxon>
        <taxon>Pseudomonadati</taxon>
        <taxon>Planctomycetota</taxon>
        <taxon>Planctomycetia</taxon>
        <taxon>Isosphaerales</taxon>
        <taxon>Isosphaeraceae</taxon>
        <taxon>Tautonia</taxon>
    </lineage>
</organism>
<gene>
    <name evidence="2" type="ORF">ElP_36200</name>
</gene>
<feature type="transmembrane region" description="Helical" evidence="1">
    <location>
        <begin position="107"/>
        <end position="129"/>
    </location>
</feature>
<feature type="transmembrane region" description="Helical" evidence="1">
    <location>
        <begin position="42"/>
        <end position="61"/>
    </location>
</feature>
<dbReference type="OrthoDB" id="5360192at2"/>
<reference evidence="2 3" key="1">
    <citation type="submission" date="2019-02" db="EMBL/GenBank/DDBJ databases">
        <title>Deep-cultivation of Planctomycetes and their phenomic and genomic characterization uncovers novel biology.</title>
        <authorList>
            <person name="Wiegand S."/>
            <person name="Jogler M."/>
            <person name="Boedeker C."/>
            <person name="Pinto D."/>
            <person name="Vollmers J."/>
            <person name="Rivas-Marin E."/>
            <person name="Kohn T."/>
            <person name="Peeters S.H."/>
            <person name="Heuer A."/>
            <person name="Rast P."/>
            <person name="Oberbeckmann S."/>
            <person name="Bunk B."/>
            <person name="Jeske O."/>
            <person name="Meyerdierks A."/>
            <person name="Storesund J.E."/>
            <person name="Kallscheuer N."/>
            <person name="Luecker S."/>
            <person name="Lage O.M."/>
            <person name="Pohl T."/>
            <person name="Merkel B.J."/>
            <person name="Hornburger P."/>
            <person name="Mueller R.-W."/>
            <person name="Bruemmer F."/>
            <person name="Labrenz M."/>
            <person name="Spormann A.M."/>
            <person name="Op den Camp H."/>
            <person name="Overmann J."/>
            <person name="Amann R."/>
            <person name="Jetten M.S.M."/>
            <person name="Mascher T."/>
            <person name="Medema M.H."/>
            <person name="Devos D.P."/>
            <person name="Kaster A.-K."/>
            <person name="Ovreas L."/>
            <person name="Rohde M."/>
            <person name="Galperin M.Y."/>
            <person name="Jogler C."/>
        </authorList>
    </citation>
    <scope>NUCLEOTIDE SEQUENCE [LARGE SCALE GENOMIC DNA]</scope>
    <source>
        <strain evidence="2 3">ElP</strain>
    </source>
</reference>
<evidence type="ECO:0000256" key="1">
    <source>
        <dbReference type="SAM" id="Phobius"/>
    </source>
</evidence>
<evidence type="ECO:0008006" key="4">
    <source>
        <dbReference type="Google" id="ProtNLM"/>
    </source>
</evidence>
<dbReference type="RefSeq" id="WP_145271467.1">
    <property type="nucleotide sequence ID" value="NZ_CP036426.1"/>
</dbReference>
<proteinExistence type="predicted"/>
<accession>A0A518H4E5</accession>
<name>A0A518H4E5_9BACT</name>
<dbReference type="EMBL" id="CP036426">
    <property type="protein sequence ID" value="QDV35715.1"/>
    <property type="molecule type" value="Genomic_DNA"/>
</dbReference>